<evidence type="ECO:0000256" key="2">
    <source>
        <dbReference type="HAMAP-Rule" id="MF_00338"/>
    </source>
</evidence>
<proteinExistence type="inferred from homology"/>
<dbReference type="PANTHER" id="PTHR34068:SF1">
    <property type="entry name" value="UPF0145 PROTEIN YBJQ"/>
    <property type="match status" value="1"/>
</dbReference>
<reference evidence="3 4" key="1">
    <citation type="submission" date="2022-04" db="EMBL/GenBank/DDBJ databases">
        <title>Positive selection, recombination, and allopatry shape intraspecific diversity of widespread and dominant cyanobacteria.</title>
        <authorList>
            <person name="Wei J."/>
            <person name="Shu W."/>
            <person name="Hu C."/>
        </authorList>
    </citation>
    <scope>NUCLEOTIDE SEQUENCE [LARGE SCALE GENOMIC DNA]</scope>
    <source>
        <strain evidence="3 4">DQ-A4</strain>
    </source>
</reference>
<name>A0ABV0KDU1_9CYAN</name>
<organism evidence="3 4">
    <name type="scientific">Leptolyngbya subtilissima DQ-A4</name>
    <dbReference type="NCBI Taxonomy" id="2933933"/>
    <lineage>
        <taxon>Bacteria</taxon>
        <taxon>Bacillati</taxon>
        <taxon>Cyanobacteriota</taxon>
        <taxon>Cyanophyceae</taxon>
        <taxon>Leptolyngbyales</taxon>
        <taxon>Leptolyngbyaceae</taxon>
        <taxon>Leptolyngbya group</taxon>
        <taxon>Leptolyngbya</taxon>
    </lineage>
</organism>
<comment type="similarity">
    <text evidence="1 2">Belongs to the UPF0145 family.</text>
</comment>
<evidence type="ECO:0000313" key="3">
    <source>
        <dbReference type="EMBL" id="MEP0950057.1"/>
    </source>
</evidence>
<dbReference type="Gene3D" id="3.30.110.70">
    <property type="entry name" value="Hypothetical protein apc22750. Chain B"/>
    <property type="match status" value="1"/>
</dbReference>
<dbReference type="InterPro" id="IPR035439">
    <property type="entry name" value="UPF0145_dom_sf"/>
</dbReference>
<dbReference type="InterPro" id="IPR002765">
    <property type="entry name" value="UPF0145_YbjQ-like"/>
</dbReference>
<evidence type="ECO:0000313" key="4">
    <source>
        <dbReference type="Proteomes" id="UP001482513"/>
    </source>
</evidence>
<comment type="caution">
    <text evidence="3">The sequence shown here is derived from an EMBL/GenBank/DDBJ whole genome shotgun (WGS) entry which is preliminary data.</text>
</comment>
<dbReference type="PANTHER" id="PTHR34068">
    <property type="entry name" value="UPF0145 PROTEIN YBJQ"/>
    <property type="match status" value="1"/>
</dbReference>
<dbReference type="Proteomes" id="UP001482513">
    <property type="component" value="Unassembled WGS sequence"/>
</dbReference>
<keyword evidence="4" id="KW-1185">Reference proteome</keyword>
<dbReference type="SUPFAM" id="SSF117782">
    <property type="entry name" value="YbjQ-like"/>
    <property type="match status" value="1"/>
</dbReference>
<sequence length="113" mass="11966">MILTTTATIEGEKIVDYYGIVSSETILGANILKDFLAAMRDMVGGRSASYEKSLRAAKETALKELTEQAETLGANAVIGIALDYETIDSGGGSSMLMVAVSGTAVRYHELQTV</sequence>
<accession>A0ABV0KDU1</accession>
<gene>
    <name evidence="3" type="ORF">NC992_24505</name>
</gene>
<dbReference type="Pfam" id="PF01906">
    <property type="entry name" value="YbjQ_1"/>
    <property type="match status" value="1"/>
</dbReference>
<dbReference type="HAMAP" id="MF_00338">
    <property type="entry name" value="UPF0145"/>
    <property type="match status" value="1"/>
</dbReference>
<dbReference type="EMBL" id="JAMPKX010000019">
    <property type="protein sequence ID" value="MEP0950057.1"/>
    <property type="molecule type" value="Genomic_DNA"/>
</dbReference>
<protein>
    <recommendedName>
        <fullName evidence="2">UPF0145 protein NC992_24505</fullName>
    </recommendedName>
</protein>
<evidence type="ECO:0000256" key="1">
    <source>
        <dbReference type="ARBA" id="ARBA00010751"/>
    </source>
</evidence>